<keyword evidence="2" id="KW-1185">Reference proteome</keyword>
<dbReference type="OrthoDB" id="77078at2157"/>
<dbReference type="InterPro" id="IPR018391">
    <property type="entry name" value="PQQ_b-propeller_rpt"/>
</dbReference>
<reference evidence="2" key="1">
    <citation type="journal article" date="2016" name="Genome Announc.">
        <title>Draft Genome Sequences of Methanobrevibacter curvatus DSM11111, Methanobrevibacter cuticularis DSM11139, Methanobrevibacter filiformis DSM11501, and Methanobrevibacter oralis DSM7256.</title>
        <authorList>
            <person name="Poehlein A."/>
            <person name="Seedorf H."/>
        </authorList>
    </citation>
    <scope>NUCLEOTIDE SEQUENCE [LARGE SCALE GENOMIC DNA]</scope>
    <source>
        <strain evidence="2">DSM 7256 / JCM 30027 / ZR</strain>
    </source>
</reference>
<dbReference type="Gene3D" id="2.130.10.10">
    <property type="entry name" value="YVTN repeat-like/Quinoprotein amine dehydrogenase"/>
    <property type="match status" value="1"/>
</dbReference>
<dbReference type="InterPro" id="IPR015943">
    <property type="entry name" value="WD40/YVTN_repeat-like_dom_sf"/>
</dbReference>
<gene>
    <name evidence="1" type="ORF">MBORA_10920</name>
</gene>
<dbReference type="SMART" id="SM00564">
    <property type="entry name" value="PQQ"/>
    <property type="match status" value="4"/>
</dbReference>
<comment type="caution">
    <text evidence="1">The sequence shown here is derived from an EMBL/GenBank/DDBJ whole genome shotgun (WGS) entry which is preliminary data.</text>
</comment>
<dbReference type="PATRIC" id="fig|66851.6.peg.1196"/>
<dbReference type="InterPro" id="IPR011050">
    <property type="entry name" value="Pectin_lyase_fold/virulence"/>
</dbReference>
<name>A0A166AZC1_METOA</name>
<dbReference type="STRING" id="66851.MBORA_10920"/>
<dbReference type="InterPro" id="IPR013783">
    <property type="entry name" value="Ig-like_fold"/>
</dbReference>
<dbReference type="InterPro" id="IPR006626">
    <property type="entry name" value="PbH1"/>
</dbReference>
<evidence type="ECO:0000313" key="1">
    <source>
        <dbReference type="EMBL" id="KZX12664.1"/>
    </source>
</evidence>
<dbReference type="PANTHER" id="PTHR34512">
    <property type="entry name" value="CELL SURFACE PROTEIN"/>
    <property type="match status" value="1"/>
</dbReference>
<accession>A0A166AZC1</accession>
<dbReference type="Gene3D" id="2.40.128.630">
    <property type="match status" value="1"/>
</dbReference>
<dbReference type="EMBL" id="LWMU01000066">
    <property type="protein sequence ID" value="KZX12664.1"/>
    <property type="molecule type" value="Genomic_DNA"/>
</dbReference>
<dbReference type="InterPro" id="IPR011047">
    <property type="entry name" value="Quinoprotein_ADH-like_sf"/>
</dbReference>
<dbReference type="Gene3D" id="2.160.20.10">
    <property type="entry name" value="Single-stranded right-handed beta-helix, Pectin lyase-like"/>
    <property type="match status" value="1"/>
</dbReference>
<protein>
    <submittedName>
        <fullName evidence="1">Uncharacterized protein</fullName>
    </submittedName>
</protein>
<proteinExistence type="predicted"/>
<dbReference type="Proteomes" id="UP000077428">
    <property type="component" value="Unassembled WGS sequence"/>
</dbReference>
<dbReference type="SUPFAM" id="SSF50998">
    <property type="entry name" value="Quinoprotein alcohol dehydrogenase-like"/>
    <property type="match status" value="1"/>
</dbReference>
<dbReference type="Gene3D" id="2.60.40.10">
    <property type="entry name" value="Immunoglobulins"/>
    <property type="match status" value="2"/>
</dbReference>
<sequence>MVKFYRKLYIFLIFLILLFCIGSVSADDLDVNETLNSHSLNLNEITSQDDIDDYSIDYQDSLKDGSNTIIVEDWNELKFYASLNDKNYIVKLKENTNYYPIDLNNSDNQIIINNNLTILGSTGSYIGDVSSQARNITYAPIIVPDNSKIGITLQGVTFKWISLSYDPDGVFLRMGGNTTNLIKDCYFENINTSIGHSSIVYIKRGDATLDNCTFINNNNAFGCVGIYDPDDNPTQICTSARMIVTNCYFENNYASTEPGGINNCGVLTVYNTTFYKNRSRWWAGAIHTHGGANTTLYNSKFISNVAGWNGGALYTYSYLQIYNCSFIGNNCTTNNGGGAIGACLYLHSPYIYIENSLFESNENLCWALTNESTTGLGRGGAISIMDKGSLTVLNSTFIKNSASIGTAICANQAHGYGSPDVYLVGNKFINHTRIGDVLIIDLDPSSISEIHGNYYINNSIEFTKFKISSDEFVIDSKVNVYIDASLLYPKSYDGDILDKAEYDVYINGEYSKKVTGSSFQVDVGEGEHPIVYVISRITNQKSNEILVGAPLEYIYLSQSLGNDENNASSRKNPVKTLKRAIELANRTGLIMIMDGVFDENNITINYNLIIIGENNSSIVNSTNFNINNVSVTFKNLTFFNLNGSTSFIYQNEGQLIIDDCTFENNFINKLIVASDIEVINSKFKNNTGILINVAKFDITNCIFDENNATKMQTHSLIYSNNKGQGSIDNSIFMNNLVKDGCIYIKNNNANLDVYNSLFLNNSAAYKQPNLNHASCIGFNGGLFNIKSSIFLNNHDIGTSSSIINFKGNGAIIKNSIFLNNSYAHNKGLIISDISNFIANGNWWGNTLNNYSTCPKMDNNIVCENWIILNAYSNATSLNINQLAQITFDFNNVYDKNTSSIILYNAKEFPNLNLTISTINGKADYNSISIVNGKAKIKYNLTDYDDGVIIASYNVVNASVYFNFTKINPEIQINGLNITWGDVANITVNAPYDINEELIININNQNYTLNLTNGKGFVMILDLPIGKYNLTLYYSGNIKYENIIILTSLTVNKLIPEMIINVDDVNVGSDVEILVKLPNEAKGNVTLVLGNITENKTLVNGEASFILSNLKANKYNLVVIYSGEDYYYGIEANKTFFVNKINSTVAIEISDVEFGYDVNITAKVLPDATGNVTIKINNEEHVVDIVDAKAIFTINSITSGDYEVVVIYNGDDKYLTSQNQTLFSVNKIKSNFTIKINGTTYGNSTTFEVTLNNGATGDVTIIVDGIEKMITLKNSKAIIIFDALNAGIKTAKIIYSGDENYTKNITSISFNIKKVIAKINIIADNIMLDHDEVISFTSPNTLTGSVLITVANKTFNKTIGFMGRIPQITLSDLPVGYYNVSVNYSGDSNYLTAVYKSNFTVQDYETPQFPQEGYDGQNSGKIPYNSDSNANNITNFEFEGNYSSMVIDAKGNIYISAGNKIYSFYSNGTQRWIFQPWGIDSFSGLAISRDVIIAPKPGDTLYFINATTGNKYGSSNIYQGSSKFAPVVDSNANIYIASEYQYSERTYYLVIIPYKSWEYGGELIKIETGDAPISAPVLLHNDLVAINTNNSIKIINITSKSVIISKGDVNVSARPIVSSSNIIFVFDKNSIVAMSVGGVEIWKANVTGGVGSNLAIDDNGGVIYSVNSEGVLYKYDINDGGKSSVFANITEKFTSNVLIDNNGNIYVGTQEGMFYALSREGEVLWKANLSSLSNVQAMNRDGIVYVHDGLNTIKALANGQKIESNITANTSDVNYGSPIIIDINIDDEATGNLTFILNNEEYIAKINNGQAKFVIKNLTSGNYSINMKYSGDLRFNPSNKIITFNVKKIDIQLAIEFDNLIVEDEIAIINVTLDSNATGDVVLFIDGKNLTKTINNSFVTFEVSNLTFGIYNFTVTYVGSIIYNAKSISDSLTVKEKKNPSFNISKTTYGEFNITLNDDKGKGIANENITLIVENNLITSKTNENGVASFNLDLNVGNHKIIVKFKGNKDFKSITLNSSLNVLSTIIVQDLIRGYNSKNDFQATFLSKDGKILQNTNITFRINGKNYEVTTNFRGIAILNVKLAIGKYVVIVINNFTGEKSSKNLEISKRLLENKDMTIYFGSGKYYKIKVIGDNGKVVKSGEKVIFKINKKTYIVKTDKKGYASLKITLNPKKYLIIAEYKGYKVENNIVVKPILTAKNISKKKSKTIKFNAKLVNVKGKAWPKKVIKFKFKGKTYKVKTNSRGVATLSLKNLKVGKYTIFSIYGKSKIKNTVKIKK</sequence>
<dbReference type="RefSeq" id="WP_063720351.1">
    <property type="nucleotide sequence ID" value="NZ_CAJVUI010000004.1"/>
</dbReference>
<dbReference type="SMART" id="SM00710">
    <property type="entry name" value="PbH1"/>
    <property type="match status" value="12"/>
</dbReference>
<dbReference type="InterPro" id="IPR012334">
    <property type="entry name" value="Pectin_lyas_fold"/>
</dbReference>
<dbReference type="PANTHER" id="PTHR34512:SF30">
    <property type="entry name" value="OUTER MEMBRANE PROTEIN ASSEMBLY FACTOR BAMB"/>
    <property type="match status" value="1"/>
</dbReference>
<evidence type="ECO:0000313" key="2">
    <source>
        <dbReference type="Proteomes" id="UP000077428"/>
    </source>
</evidence>
<organism evidence="1 2">
    <name type="scientific">Methanobrevibacter oralis</name>
    <dbReference type="NCBI Taxonomy" id="66851"/>
    <lineage>
        <taxon>Archaea</taxon>
        <taxon>Methanobacteriati</taxon>
        <taxon>Methanobacteriota</taxon>
        <taxon>Methanomada group</taxon>
        <taxon>Methanobacteria</taxon>
        <taxon>Methanobacteriales</taxon>
        <taxon>Methanobacteriaceae</taxon>
        <taxon>Methanobrevibacter</taxon>
    </lineage>
</organism>
<dbReference type="SUPFAM" id="SSF51126">
    <property type="entry name" value="Pectin lyase-like"/>
    <property type="match status" value="2"/>
</dbReference>